<feature type="domain" description="Glycosyl transferase CAP10" evidence="4">
    <location>
        <begin position="225"/>
        <end position="532"/>
    </location>
</feature>
<evidence type="ECO:0000313" key="6">
    <source>
        <dbReference type="Proteomes" id="UP000012174"/>
    </source>
</evidence>
<accession>M7TBX2</accession>
<dbReference type="InterPro" id="IPR051091">
    <property type="entry name" value="O-Glucosyltr/Glycosyltrsf_90"/>
</dbReference>
<dbReference type="PANTHER" id="PTHR12203:SF35">
    <property type="entry name" value="PROTEIN O-GLUCOSYLTRANSFERASE 1"/>
    <property type="match status" value="1"/>
</dbReference>
<dbReference type="InterPro" id="IPR006598">
    <property type="entry name" value="CAP10"/>
</dbReference>
<evidence type="ECO:0000313" key="5">
    <source>
        <dbReference type="EMBL" id="EMR67396.1"/>
    </source>
</evidence>
<feature type="region of interest" description="Disordered" evidence="3">
    <location>
        <begin position="126"/>
        <end position="148"/>
    </location>
</feature>
<dbReference type="GO" id="GO:0016740">
    <property type="term" value="F:transferase activity"/>
    <property type="evidence" value="ECO:0007669"/>
    <property type="project" value="UniProtKB-KW"/>
</dbReference>
<dbReference type="eggNOG" id="ENOG502QUUP">
    <property type="taxonomic scope" value="Eukaryota"/>
</dbReference>
<keyword evidence="2" id="KW-0808">Transferase</keyword>
<name>M7TBX2_EUTLA</name>
<gene>
    <name evidence="5" type="ORF">UCREL1_5617</name>
</gene>
<dbReference type="HOGENOM" id="CLU_005027_4_1_1"/>
<dbReference type="SMART" id="SM00672">
    <property type="entry name" value="CAP10"/>
    <property type="match status" value="1"/>
</dbReference>
<comment type="similarity">
    <text evidence="1">Belongs to the glycosyltransferase 90 family.</text>
</comment>
<reference evidence="6" key="1">
    <citation type="journal article" date="2013" name="Genome Announc.">
        <title>Draft genome sequence of the grapevine dieback fungus Eutypa lata UCR-EL1.</title>
        <authorList>
            <person name="Blanco-Ulate B."/>
            <person name="Rolshausen P.E."/>
            <person name="Cantu D."/>
        </authorList>
    </citation>
    <scope>NUCLEOTIDE SEQUENCE [LARGE SCALE GENOMIC DNA]</scope>
    <source>
        <strain evidence="6">UCR-EL1</strain>
    </source>
</reference>
<dbReference type="OMA" id="QIYMFRL"/>
<evidence type="ECO:0000259" key="4">
    <source>
        <dbReference type="SMART" id="SM00672"/>
    </source>
</evidence>
<sequence length="547" mass="62696">MPPPPNFDKWYTFASDAKSPIIDTFDQIHSDLLPFWGLRPAEIRQRTAHLLEHPRLSMGGIIIQDGQVEISPHVDGPHRWMMDFTKSMIEPFAQWLPDMQLAFNLDDECRISVPYDEMSAMTRRGLESQSKLSALEKPQPFSETQNPPWSKEYLEMDEATAYEKTSPLFVSRSQSAVFNEWVSSTCPPDAPVNQYHWWNRKTECFDCSAPHMTDGFLSNWTLSGDLCHQPDLAYLHGFLLSSNALAPSHTLFPVFSQGRVQNFADILYPSPWNYGDKVGFEEGSASPWEKKLNSVYWRGASSDGFSSHGAWQTFIRARFVHMFTMAKTSVHRGLDSLASSSSTIEPVVNPDRRRRSFSTLPDWTSNTPTIVPSYQDTLPPELHLAVNVSFVGDFTRCDQRDCQAQHQTFYGSLTADPPASLDFQEHWQHRHLVDLDGAGFSGRFPPFLESGSLPYRAALFRTWWEERIHAWRHFVPLDLRLREFRSILGYLGAKGRGDADAKEMARAGQDWANQALRKEDMRVYMFRLLLEWGRVVDDNRESLGFKP</sequence>
<organism evidence="5 6">
    <name type="scientific">Eutypa lata (strain UCR-EL1)</name>
    <name type="common">Grapevine dieback disease fungus</name>
    <name type="synonym">Eutypa armeniacae</name>
    <dbReference type="NCBI Taxonomy" id="1287681"/>
    <lineage>
        <taxon>Eukaryota</taxon>
        <taxon>Fungi</taxon>
        <taxon>Dikarya</taxon>
        <taxon>Ascomycota</taxon>
        <taxon>Pezizomycotina</taxon>
        <taxon>Sordariomycetes</taxon>
        <taxon>Xylariomycetidae</taxon>
        <taxon>Xylariales</taxon>
        <taxon>Diatrypaceae</taxon>
        <taxon>Eutypa</taxon>
    </lineage>
</organism>
<dbReference type="KEGG" id="ela:UCREL1_5617"/>
<dbReference type="AlphaFoldDB" id="M7TBX2"/>
<dbReference type="PANTHER" id="PTHR12203">
    <property type="entry name" value="KDEL LYS-ASP-GLU-LEU CONTAINING - RELATED"/>
    <property type="match status" value="1"/>
</dbReference>
<keyword evidence="6" id="KW-1185">Reference proteome</keyword>
<dbReference type="OrthoDB" id="541052at2759"/>
<evidence type="ECO:0000256" key="1">
    <source>
        <dbReference type="ARBA" id="ARBA00010118"/>
    </source>
</evidence>
<protein>
    <submittedName>
        <fullName evidence="5">Putative capsular associated protein</fullName>
    </submittedName>
</protein>
<dbReference type="EMBL" id="KB706451">
    <property type="protein sequence ID" value="EMR67396.1"/>
    <property type="molecule type" value="Genomic_DNA"/>
</dbReference>
<evidence type="ECO:0000256" key="3">
    <source>
        <dbReference type="SAM" id="MobiDB-lite"/>
    </source>
</evidence>
<dbReference type="Proteomes" id="UP000012174">
    <property type="component" value="Unassembled WGS sequence"/>
</dbReference>
<proteinExistence type="inferred from homology"/>
<dbReference type="Pfam" id="PF05686">
    <property type="entry name" value="Glyco_transf_90"/>
    <property type="match status" value="1"/>
</dbReference>
<evidence type="ECO:0000256" key="2">
    <source>
        <dbReference type="ARBA" id="ARBA00022679"/>
    </source>
</evidence>